<evidence type="ECO:0000256" key="3">
    <source>
        <dbReference type="ARBA" id="ARBA00023237"/>
    </source>
</evidence>
<dbReference type="InterPro" id="IPR008969">
    <property type="entry name" value="CarboxyPept-like_regulatory"/>
</dbReference>
<gene>
    <name evidence="6" type="ORF">GCM10023315_05630</name>
</gene>
<keyword evidence="7" id="KW-1185">Reference proteome</keyword>
<keyword evidence="3" id="KW-0998">Cell outer membrane</keyword>
<dbReference type="EMBL" id="BAABJK010000004">
    <property type="protein sequence ID" value="GAA4960571.1"/>
    <property type="molecule type" value="Genomic_DNA"/>
</dbReference>
<feature type="domain" description="Outer membrane protein beta-barrel" evidence="5">
    <location>
        <begin position="375"/>
        <end position="799"/>
    </location>
</feature>
<name>A0ABP9H2H6_9FLAO</name>
<dbReference type="Gene3D" id="2.40.170.20">
    <property type="entry name" value="TonB-dependent receptor, beta-barrel domain"/>
    <property type="match status" value="1"/>
</dbReference>
<comment type="subcellular location">
    <subcellularLocation>
        <location evidence="1">Cell outer membrane</location>
    </subcellularLocation>
</comment>
<sequence>MKRLLFLCFILLSISVKAHTTDPETIADKTGTISGKVLDANLKQPLPYVNVLIINDKGETITGGITLDDGSFEIEKVSEGKITVSVQYIGYKTIKKNITIGKGNYKVSLGNIYLEEDLESLDEVTVIAEVSTIQQKVDRKVINVGKDLAALGTASELMTAVPSVSVDSQTGDISLRGNQNVRVMLDGKFTNIPTAQLLRQIPSTSIKQIELITNPSAKYNPEGMSGIINIVLHKNTLVGFNGNFNTGLRYQKEAKFNSSLDMNYRNGKFNLYGSYGNNISKNVNNGRLSQIENNSFQTVNLLDNNKTHLYKVGIDFYLNDKNTISVFTNQNTFDGKTLNNSDFIFNDNMLNNQFQTTNLLSENSSAQYNFDYKLDFEKEGHNIELEIDHNIFDNSIDTDNILNGNNTRPSFLELTETDRNRTTVNLDYVNPLSDKAKLEIGLQARLFENQITYESDGRVRNQNGDYIPTLTDFDYERNIYSAYISYGKKLDKWTYQLGLRAESVNVDAIADETDLSTNLETVIPFENDYFQLYPSAFFTYSPSEKNSYQLSYSRRVDRPGIGQVNPIPEWNTPLISNFGNQELEPQFTNSVEVNYTRNLKKGSITGGVFYRIIEDEINRAVFIDRSDLNSNRVILTYDNFSNTNAYGFELSSNYRPTKWWSFNASFDLYSQTQKGIAERIDPTLANPTENDIISETVQVDNLIWNFRVFNNFKASKKLTFTAFAMYRGKNTGLNFEMDPMYFVNLGVRYSFLENNKATFSLNFNDVFDTQKIQIVSERPYLQTAEFIPEFRTVSANLSYRFGDGKYRAKSRKRRDNNIKQNSGGL</sequence>
<feature type="signal peptide" evidence="4">
    <location>
        <begin position="1"/>
        <end position="18"/>
    </location>
</feature>
<proteinExistence type="predicted"/>
<evidence type="ECO:0000313" key="6">
    <source>
        <dbReference type="EMBL" id="GAA4960571.1"/>
    </source>
</evidence>
<feature type="chain" id="PRO_5045552497" evidence="4">
    <location>
        <begin position="19"/>
        <end position="825"/>
    </location>
</feature>
<dbReference type="Gene3D" id="2.60.40.1120">
    <property type="entry name" value="Carboxypeptidase-like, regulatory domain"/>
    <property type="match status" value="1"/>
</dbReference>
<evidence type="ECO:0000256" key="1">
    <source>
        <dbReference type="ARBA" id="ARBA00004442"/>
    </source>
</evidence>
<dbReference type="PANTHER" id="PTHR40980">
    <property type="entry name" value="PLUG DOMAIN-CONTAINING PROTEIN"/>
    <property type="match status" value="1"/>
</dbReference>
<keyword evidence="2" id="KW-0472">Membrane</keyword>
<dbReference type="SUPFAM" id="SSF56935">
    <property type="entry name" value="Porins"/>
    <property type="match status" value="1"/>
</dbReference>
<dbReference type="InterPro" id="IPR041700">
    <property type="entry name" value="OMP_b-brl_3"/>
</dbReference>
<dbReference type="InterPro" id="IPR036942">
    <property type="entry name" value="Beta-barrel_TonB_sf"/>
</dbReference>
<keyword evidence="4" id="KW-0732">Signal</keyword>
<evidence type="ECO:0000259" key="5">
    <source>
        <dbReference type="Pfam" id="PF14905"/>
    </source>
</evidence>
<dbReference type="SUPFAM" id="SSF49464">
    <property type="entry name" value="Carboxypeptidase regulatory domain-like"/>
    <property type="match status" value="1"/>
</dbReference>
<dbReference type="Gene3D" id="2.170.130.10">
    <property type="entry name" value="TonB-dependent receptor, plug domain"/>
    <property type="match status" value="1"/>
</dbReference>
<comment type="caution">
    <text evidence="6">The sequence shown here is derived from an EMBL/GenBank/DDBJ whole genome shotgun (WGS) entry which is preliminary data.</text>
</comment>
<dbReference type="InterPro" id="IPR037066">
    <property type="entry name" value="Plug_dom_sf"/>
</dbReference>
<evidence type="ECO:0000313" key="7">
    <source>
        <dbReference type="Proteomes" id="UP001501692"/>
    </source>
</evidence>
<evidence type="ECO:0000256" key="4">
    <source>
        <dbReference type="SAM" id="SignalP"/>
    </source>
</evidence>
<dbReference type="Pfam" id="PF14905">
    <property type="entry name" value="OMP_b-brl_3"/>
    <property type="match status" value="1"/>
</dbReference>
<dbReference type="PANTHER" id="PTHR40980:SF4">
    <property type="entry name" value="TONB-DEPENDENT RECEPTOR-LIKE BETA-BARREL DOMAIN-CONTAINING PROTEIN"/>
    <property type="match status" value="1"/>
</dbReference>
<accession>A0ABP9H2H6</accession>
<dbReference type="Pfam" id="PF13715">
    <property type="entry name" value="CarbopepD_reg_2"/>
    <property type="match status" value="1"/>
</dbReference>
<evidence type="ECO:0000256" key="2">
    <source>
        <dbReference type="ARBA" id="ARBA00023136"/>
    </source>
</evidence>
<dbReference type="Proteomes" id="UP001501692">
    <property type="component" value="Unassembled WGS sequence"/>
</dbReference>
<protein>
    <submittedName>
        <fullName evidence="6">Outer membrane beta-barrel family protein</fullName>
    </submittedName>
</protein>
<reference evidence="7" key="1">
    <citation type="journal article" date="2019" name="Int. J. Syst. Evol. Microbiol.">
        <title>The Global Catalogue of Microorganisms (GCM) 10K type strain sequencing project: providing services to taxonomists for standard genome sequencing and annotation.</title>
        <authorList>
            <consortium name="The Broad Institute Genomics Platform"/>
            <consortium name="The Broad Institute Genome Sequencing Center for Infectious Disease"/>
            <person name="Wu L."/>
            <person name="Ma J."/>
        </authorList>
    </citation>
    <scope>NUCLEOTIDE SEQUENCE [LARGE SCALE GENOMIC DNA]</scope>
    <source>
        <strain evidence="7">JCM 18287</strain>
    </source>
</reference>
<dbReference type="RefSeq" id="WP_345164314.1">
    <property type="nucleotide sequence ID" value="NZ_BAABJK010000004.1"/>
</dbReference>
<organism evidence="6 7">
    <name type="scientific">Algibacter aquimarinus</name>
    <dbReference type="NCBI Taxonomy" id="1136748"/>
    <lineage>
        <taxon>Bacteria</taxon>
        <taxon>Pseudomonadati</taxon>
        <taxon>Bacteroidota</taxon>
        <taxon>Flavobacteriia</taxon>
        <taxon>Flavobacteriales</taxon>
        <taxon>Flavobacteriaceae</taxon>
        <taxon>Algibacter</taxon>
    </lineage>
</organism>